<dbReference type="EMBL" id="JAWDGP010003079">
    <property type="protein sequence ID" value="KAK3777452.1"/>
    <property type="molecule type" value="Genomic_DNA"/>
</dbReference>
<dbReference type="AlphaFoldDB" id="A0AAE1DP24"/>
<feature type="compositionally biased region" description="Basic and acidic residues" evidence="1">
    <location>
        <begin position="41"/>
        <end position="50"/>
    </location>
</feature>
<reference evidence="2" key="1">
    <citation type="journal article" date="2023" name="G3 (Bethesda)">
        <title>A reference genome for the long-term kleptoplast-retaining sea slug Elysia crispata morphotype clarki.</title>
        <authorList>
            <person name="Eastman K.E."/>
            <person name="Pendleton A.L."/>
            <person name="Shaikh M.A."/>
            <person name="Suttiyut T."/>
            <person name="Ogas R."/>
            <person name="Tomko P."/>
            <person name="Gavelis G."/>
            <person name="Widhalm J.R."/>
            <person name="Wisecaver J.H."/>
        </authorList>
    </citation>
    <scope>NUCLEOTIDE SEQUENCE</scope>
    <source>
        <strain evidence="2">ECLA1</strain>
    </source>
</reference>
<organism evidence="2 3">
    <name type="scientific">Elysia crispata</name>
    <name type="common">lettuce slug</name>
    <dbReference type="NCBI Taxonomy" id="231223"/>
    <lineage>
        <taxon>Eukaryota</taxon>
        <taxon>Metazoa</taxon>
        <taxon>Spiralia</taxon>
        <taxon>Lophotrochozoa</taxon>
        <taxon>Mollusca</taxon>
        <taxon>Gastropoda</taxon>
        <taxon>Heterobranchia</taxon>
        <taxon>Euthyneura</taxon>
        <taxon>Panpulmonata</taxon>
        <taxon>Sacoglossa</taxon>
        <taxon>Placobranchoidea</taxon>
        <taxon>Plakobranchidae</taxon>
        <taxon>Elysia</taxon>
    </lineage>
</organism>
<gene>
    <name evidence="2" type="ORF">RRG08_032555</name>
</gene>
<comment type="caution">
    <text evidence="2">The sequence shown here is derived from an EMBL/GenBank/DDBJ whole genome shotgun (WGS) entry which is preliminary data.</text>
</comment>
<sequence>MIIERSRERKQNRVVGTEKISREEKKENEIGTQSGLGRVKISREEKKENEIGTQSGLGRVKISREIENETANLNVELELNLGFWLCRAFMPLSP</sequence>
<protein>
    <submittedName>
        <fullName evidence="2">Uncharacterized protein</fullName>
    </submittedName>
</protein>
<dbReference type="Proteomes" id="UP001283361">
    <property type="component" value="Unassembled WGS sequence"/>
</dbReference>
<name>A0AAE1DP24_9GAST</name>
<proteinExistence type="predicted"/>
<keyword evidence="3" id="KW-1185">Reference proteome</keyword>
<feature type="compositionally biased region" description="Basic and acidic residues" evidence="1">
    <location>
        <begin position="1"/>
        <end position="11"/>
    </location>
</feature>
<evidence type="ECO:0000313" key="3">
    <source>
        <dbReference type="Proteomes" id="UP001283361"/>
    </source>
</evidence>
<evidence type="ECO:0000313" key="2">
    <source>
        <dbReference type="EMBL" id="KAK3777452.1"/>
    </source>
</evidence>
<evidence type="ECO:0000256" key="1">
    <source>
        <dbReference type="SAM" id="MobiDB-lite"/>
    </source>
</evidence>
<accession>A0AAE1DP24</accession>
<feature type="compositionally biased region" description="Basic and acidic residues" evidence="1">
    <location>
        <begin position="19"/>
        <end position="29"/>
    </location>
</feature>
<feature type="region of interest" description="Disordered" evidence="1">
    <location>
        <begin position="1"/>
        <end position="52"/>
    </location>
</feature>